<evidence type="ECO:0000313" key="1">
    <source>
        <dbReference type="EMBL" id="KAF6174016.1"/>
    </source>
</evidence>
<evidence type="ECO:0000313" key="2">
    <source>
        <dbReference type="Proteomes" id="UP000541444"/>
    </source>
</evidence>
<keyword evidence="2" id="KW-1185">Reference proteome</keyword>
<organism evidence="1 2">
    <name type="scientific">Kingdonia uniflora</name>
    <dbReference type="NCBI Taxonomy" id="39325"/>
    <lineage>
        <taxon>Eukaryota</taxon>
        <taxon>Viridiplantae</taxon>
        <taxon>Streptophyta</taxon>
        <taxon>Embryophyta</taxon>
        <taxon>Tracheophyta</taxon>
        <taxon>Spermatophyta</taxon>
        <taxon>Magnoliopsida</taxon>
        <taxon>Ranunculales</taxon>
        <taxon>Circaeasteraceae</taxon>
        <taxon>Kingdonia</taxon>
    </lineage>
</organism>
<dbReference type="EMBL" id="JACGCM010000309">
    <property type="protein sequence ID" value="KAF6174016.1"/>
    <property type="molecule type" value="Genomic_DNA"/>
</dbReference>
<reference evidence="1 2" key="1">
    <citation type="journal article" date="2020" name="IScience">
        <title>Genome Sequencing of the Endangered Kingdonia uniflora (Circaeasteraceae, Ranunculales) Reveals Potential Mechanisms of Evolutionary Specialization.</title>
        <authorList>
            <person name="Sun Y."/>
            <person name="Deng T."/>
            <person name="Zhang A."/>
            <person name="Moore M.J."/>
            <person name="Landis J.B."/>
            <person name="Lin N."/>
            <person name="Zhang H."/>
            <person name="Zhang X."/>
            <person name="Huang J."/>
            <person name="Zhang X."/>
            <person name="Sun H."/>
            <person name="Wang H."/>
        </authorList>
    </citation>
    <scope>NUCLEOTIDE SEQUENCE [LARGE SCALE GENOMIC DNA]</scope>
    <source>
        <strain evidence="1">TB1705</strain>
        <tissue evidence="1">Leaf</tissue>
    </source>
</reference>
<accession>A0A7J7P3I4</accession>
<feature type="non-terminal residue" evidence="1">
    <location>
        <position position="51"/>
    </location>
</feature>
<dbReference type="Proteomes" id="UP000541444">
    <property type="component" value="Unassembled WGS sequence"/>
</dbReference>
<protein>
    <submittedName>
        <fullName evidence="1">Uncharacterized protein</fullName>
    </submittedName>
</protein>
<proteinExistence type="predicted"/>
<sequence>NSLHNFHRLNFRSFGFKIEELNLILIQVQPIKWKEVKHLLKWGSMFSLVRY</sequence>
<comment type="caution">
    <text evidence="1">The sequence shown here is derived from an EMBL/GenBank/DDBJ whole genome shotgun (WGS) entry which is preliminary data.</text>
</comment>
<gene>
    <name evidence="1" type="ORF">GIB67_039967</name>
</gene>
<name>A0A7J7P3I4_9MAGN</name>
<dbReference type="AlphaFoldDB" id="A0A7J7P3I4"/>